<dbReference type="InterPro" id="IPR032799">
    <property type="entry name" value="TAXi_C"/>
</dbReference>
<feature type="chain" id="PRO_5035815197" evidence="8">
    <location>
        <begin position="30"/>
        <end position="503"/>
    </location>
</feature>
<dbReference type="CDD" id="cd05476">
    <property type="entry name" value="pepsin_A_like_plant"/>
    <property type="match status" value="1"/>
</dbReference>
<dbReference type="GO" id="GO:0006508">
    <property type="term" value="P:proteolysis"/>
    <property type="evidence" value="ECO:0007669"/>
    <property type="project" value="UniProtKB-KW"/>
</dbReference>
<feature type="domain" description="Peptidase A1" evidence="9">
    <location>
        <begin position="112"/>
        <end position="498"/>
    </location>
</feature>
<keyword evidence="3 7" id="KW-0064">Aspartyl protease</keyword>
<dbReference type="SUPFAM" id="SSF50630">
    <property type="entry name" value="Acid proteases"/>
    <property type="match status" value="1"/>
</dbReference>
<comment type="similarity">
    <text evidence="1 7">Belongs to the peptidase A1 family.</text>
</comment>
<dbReference type="InterPro" id="IPR032861">
    <property type="entry name" value="TAXi_N"/>
</dbReference>
<evidence type="ECO:0000256" key="4">
    <source>
        <dbReference type="ARBA" id="ARBA00022801"/>
    </source>
</evidence>
<dbReference type="InterPro" id="IPR001969">
    <property type="entry name" value="Aspartic_peptidase_AS"/>
</dbReference>
<dbReference type="InterPro" id="IPR034161">
    <property type="entry name" value="Pepsin-like_plant"/>
</dbReference>
<feature type="signal peptide" evidence="8">
    <location>
        <begin position="1"/>
        <end position="29"/>
    </location>
</feature>
<dbReference type="PANTHER" id="PTHR47967">
    <property type="entry name" value="OS07G0603500 PROTEIN-RELATED"/>
    <property type="match status" value="1"/>
</dbReference>
<dbReference type="PANTHER" id="PTHR47967:SF69">
    <property type="entry name" value="ASPARTIC PROTEINASE NANA, CHLOROPLAST"/>
    <property type="match status" value="1"/>
</dbReference>
<evidence type="ECO:0000259" key="9">
    <source>
        <dbReference type="PROSITE" id="PS51767"/>
    </source>
</evidence>
<feature type="active site" evidence="6">
    <location>
        <position position="381"/>
    </location>
</feature>
<keyword evidence="2 7" id="KW-0645">Protease</keyword>
<keyword evidence="11" id="KW-1185">Reference proteome</keyword>
<organism evidence="10 11">
    <name type="scientific">Olea europaea subsp. europaea</name>
    <dbReference type="NCBI Taxonomy" id="158383"/>
    <lineage>
        <taxon>Eukaryota</taxon>
        <taxon>Viridiplantae</taxon>
        <taxon>Streptophyta</taxon>
        <taxon>Embryophyta</taxon>
        <taxon>Tracheophyta</taxon>
        <taxon>Spermatophyta</taxon>
        <taxon>Magnoliopsida</taxon>
        <taxon>eudicotyledons</taxon>
        <taxon>Gunneridae</taxon>
        <taxon>Pentapetalae</taxon>
        <taxon>asterids</taxon>
        <taxon>lamiids</taxon>
        <taxon>Lamiales</taxon>
        <taxon>Oleaceae</taxon>
        <taxon>Oleeae</taxon>
        <taxon>Olea</taxon>
    </lineage>
</organism>
<keyword evidence="8" id="KW-0732">Signal</keyword>
<dbReference type="OrthoDB" id="2747330at2759"/>
<proteinExistence type="inferred from homology"/>
<keyword evidence="4 7" id="KW-0378">Hydrolase</keyword>
<evidence type="ECO:0000313" key="11">
    <source>
        <dbReference type="Proteomes" id="UP000594638"/>
    </source>
</evidence>
<evidence type="ECO:0000313" key="10">
    <source>
        <dbReference type="EMBL" id="CAA2954957.1"/>
    </source>
</evidence>
<comment type="caution">
    <text evidence="10">The sequence shown here is derived from an EMBL/GenBank/DDBJ whole genome shotgun (WGS) entry which is preliminary data.</text>
</comment>
<dbReference type="Proteomes" id="UP000594638">
    <property type="component" value="Unassembled WGS sequence"/>
</dbReference>
<dbReference type="InterPro" id="IPR033121">
    <property type="entry name" value="PEPTIDASE_A1"/>
</dbReference>
<evidence type="ECO:0000256" key="8">
    <source>
        <dbReference type="SAM" id="SignalP"/>
    </source>
</evidence>
<evidence type="ECO:0000256" key="3">
    <source>
        <dbReference type="ARBA" id="ARBA00022750"/>
    </source>
</evidence>
<dbReference type="Gene3D" id="2.40.70.10">
    <property type="entry name" value="Acid Proteases"/>
    <property type="match status" value="2"/>
</dbReference>
<gene>
    <name evidence="10" type="ORF">OLEA9_A108051</name>
</gene>
<dbReference type="FunFam" id="2.40.70.10:FF:000033">
    <property type="entry name" value="Aspartyl protease family protein"/>
    <property type="match status" value="1"/>
</dbReference>
<sequence length="503" mass="56275">MEMYRLQRGSFLFIFLFFVIIFLAEISQGEEKPVGTKLEMIHIHDFRRANGMQPINRVDHLRQLLDHDIIRHQKNRNRRQARECPIAKQTRKNSVSGDMAMYSGADFGSGEYFVSLSVGSPAQKVVLIADTGSVLTWVKCNYWCNSTSCGEKSRKPRFFRADQSSSFNTVPCSSGMCKNELTDLASVPEECPSPHTPCSYEYRYINSKGLQISSQKTFLDLPFTMVVKTRYLSGQPTHGIFANETITFAQTNGEEAKIHNILVGCSSPSDFEKFQGVDGLMGLGYNNYSLTLKAANKFGGKFSYCLVDRFSTQNVSSYLIFGSHESIESIKTHDRMQQTELVLGISSYYGVNIKGISVGKKMLKFPDEVWDVKSGGGMILDSGTTATLLTEHAYEPVMAALTPSLKNFARSNLTIGQFDFCFDAKGYNESLVPRLVFHFADGAQFEPPVENYVLDVGDGVRCLGFVQIPWPDQSIIGNIMQQNHLWEFDLANSRLSFGSSSCT</sequence>
<keyword evidence="5" id="KW-0325">Glycoprotein</keyword>
<evidence type="ECO:0000256" key="5">
    <source>
        <dbReference type="ARBA" id="ARBA00023180"/>
    </source>
</evidence>
<dbReference type="EMBL" id="CACTIH010000131">
    <property type="protein sequence ID" value="CAA2954957.1"/>
    <property type="molecule type" value="Genomic_DNA"/>
</dbReference>
<dbReference type="Pfam" id="PF14543">
    <property type="entry name" value="TAXi_N"/>
    <property type="match status" value="2"/>
</dbReference>
<dbReference type="InterPro" id="IPR051708">
    <property type="entry name" value="Plant_Aspart_Prot_A1"/>
</dbReference>
<evidence type="ECO:0000256" key="7">
    <source>
        <dbReference type="RuleBase" id="RU000454"/>
    </source>
</evidence>
<evidence type="ECO:0000256" key="6">
    <source>
        <dbReference type="PIRSR" id="PIRSR601461-1"/>
    </source>
</evidence>
<dbReference type="InterPro" id="IPR021109">
    <property type="entry name" value="Peptidase_aspartic_dom_sf"/>
</dbReference>
<name>A0A8S0PND1_OLEEU</name>
<dbReference type="GO" id="GO:0004190">
    <property type="term" value="F:aspartic-type endopeptidase activity"/>
    <property type="evidence" value="ECO:0007669"/>
    <property type="project" value="UniProtKB-KW"/>
</dbReference>
<accession>A0A8S0PND1</accession>
<dbReference type="InterPro" id="IPR001461">
    <property type="entry name" value="Aspartic_peptidase_A1"/>
</dbReference>
<dbReference type="PROSITE" id="PS51767">
    <property type="entry name" value="PEPTIDASE_A1"/>
    <property type="match status" value="1"/>
</dbReference>
<protein>
    <submittedName>
        <fullName evidence="10">Aspartic ase NANA, chloroplast-like</fullName>
    </submittedName>
</protein>
<evidence type="ECO:0000256" key="1">
    <source>
        <dbReference type="ARBA" id="ARBA00007447"/>
    </source>
</evidence>
<dbReference type="PROSITE" id="PS00141">
    <property type="entry name" value="ASP_PROTEASE"/>
    <property type="match status" value="1"/>
</dbReference>
<reference evidence="10 11" key="1">
    <citation type="submission" date="2019-12" db="EMBL/GenBank/DDBJ databases">
        <authorList>
            <person name="Alioto T."/>
            <person name="Alioto T."/>
            <person name="Gomez Garrido J."/>
        </authorList>
    </citation>
    <scope>NUCLEOTIDE SEQUENCE [LARGE SCALE GENOMIC DNA]</scope>
</reference>
<dbReference type="PRINTS" id="PR00792">
    <property type="entry name" value="PEPSIN"/>
</dbReference>
<dbReference type="AlphaFoldDB" id="A0A8S0PND1"/>
<evidence type="ECO:0000256" key="2">
    <source>
        <dbReference type="ARBA" id="ARBA00022670"/>
    </source>
</evidence>
<dbReference type="Pfam" id="PF14541">
    <property type="entry name" value="TAXi_C"/>
    <property type="match status" value="1"/>
</dbReference>
<feature type="active site" evidence="6">
    <location>
        <position position="130"/>
    </location>
</feature>
<dbReference type="Gramene" id="OE9A108051T1">
    <property type="protein sequence ID" value="OE9A108051C1"/>
    <property type="gene ID" value="OE9A108051"/>
</dbReference>